<dbReference type="InterPro" id="IPR037203">
    <property type="entry name" value="T3SS_needle-like_sf"/>
</dbReference>
<name>W0AE56_9SPHN</name>
<dbReference type="SUPFAM" id="SSF140129">
    <property type="entry name" value="MxiH-like"/>
    <property type="match status" value="1"/>
</dbReference>
<dbReference type="RefSeq" id="WP_025293039.1">
    <property type="nucleotide sequence ID" value="NZ_CP006644.1"/>
</dbReference>
<accession>W0AE56</accession>
<dbReference type="GO" id="GO:0015031">
    <property type="term" value="P:protein transport"/>
    <property type="evidence" value="ECO:0007669"/>
    <property type="project" value="InterPro"/>
</dbReference>
<protein>
    <submittedName>
        <fullName evidence="1">Uncharacterized protein</fullName>
    </submittedName>
</protein>
<dbReference type="EMBL" id="CP006644">
    <property type="protein sequence ID" value="AHE54837.1"/>
    <property type="molecule type" value="Genomic_DNA"/>
</dbReference>
<dbReference type="STRING" id="1123269.NX02_15785"/>
<dbReference type="Proteomes" id="UP000018851">
    <property type="component" value="Chromosome"/>
</dbReference>
<dbReference type="KEGG" id="ssan:NX02_15785"/>
<evidence type="ECO:0000313" key="1">
    <source>
        <dbReference type="EMBL" id="AHE54837.1"/>
    </source>
</evidence>
<dbReference type="eggNOG" id="ENOG5033DNS">
    <property type="taxonomic scope" value="Bacteria"/>
</dbReference>
<organism evidence="1 2">
    <name type="scientific">Sphingomonas sanxanigenens DSM 19645 = NX02</name>
    <dbReference type="NCBI Taxonomy" id="1123269"/>
    <lineage>
        <taxon>Bacteria</taxon>
        <taxon>Pseudomonadati</taxon>
        <taxon>Pseudomonadota</taxon>
        <taxon>Alphaproteobacteria</taxon>
        <taxon>Sphingomonadales</taxon>
        <taxon>Sphingomonadaceae</taxon>
        <taxon>Sphingomonas</taxon>
    </lineage>
</organism>
<dbReference type="AlphaFoldDB" id="W0AE56"/>
<proteinExistence type="predicted"/>
<evidence type="ECO:0000313" key="2">
    <source>
        <dbReference type="Proteomes" id="UP000018851"/>
    </source>
</evidence>
<dbReference type="HOGENOM" id="CLU_1238258_0_0_5"/>
<dbReference type="OrthoDB" id="7186822at2"/>
<reference evidence="1 2" key="1">
    <citation type="submission" date="2013-07" db="EMBL/GenBank/DDBJ databases">
        <title>Completed genome of Sphingomonas sanxanigenens NX02.</title>
        <authorList>
            <person name="Ma T."/>
            <person name="Huang H."/>
            <person name="Wu M."/>
            <person name="Li X."/>
            <person name="Li G."/>
        </authorList>
    </citation>
    <scope>NUCLEOTIDE SEQUENCE [LARGE SCALE GENOMIC DNA]</scope>
    <source>
        <strain evidence="1 2">NX02</strain>
    </source>
</reference>
<sequence>MSIGGLGGLFSSVINPASLVMMATPAGWASLAVKTLVSAIGEQLIQQLGQQLGLPQSMIDVAQGAFSGAMGDTAGVQRNLEEAVQAFSEGMGFSPAQQGEFQRDLNDQLTQTALEGARQAEKSTRGGGRGGEGWLQAIAEALGGTLNEMAEDMSAMAEDITKDTPDLTTKFSALSQQFSILFNAASTAIKAIGEGMSSTARKQ</sequence>
<gene>
    <name evidence="1" type="ORF">NX02_15785</name>
</gene>
<keyword evidence="2" id="KW-1185">Reference proteome</keyword>
<dbReference type="PATRIC" id="fig|1123269.5.peg.3085"/>